<dbReference type="OrthoDB" id="9758182at2"/>
<feature type="transmembrane region" description="Helical" evidence="3">
    <location>
        <begin position="5"/>
        <end position="22"/>
    </location>
</feature>
<evidence type="ECO:0000313" key="6">
    <source>
        <dbReference type="Proteomes" id="UP000223913"/>
    </source>
</evidence>
<evidence type="ECO:0000256" key="3">
    <source>
        <dbReference type="SAM" id="Phobius"/>
    </source>
</evidence>
<dbReference type="InterPro" id="IPR013785">
    <property type="entry name" value="Aldolase_TIM"/>
</dbReference>
<dbReference type="InterPro" id="IPR027283">
    <property type="entry name" value="YerD"/>
</dbReference>
<gene>
    <name evidence="5" type="ORF">CRP01_05430</name>
</gene>
<dbReference type="Gene3D" id="3.20.20.70">
    <property type="entry name" value="Aldolase class I"/>
    <property type="match status" value="1"/>
</dbReference>
<dbReference type="GO" id="GO:0015930">
    <property type="term" value="F:glutamate synthase activity"/>
    <property type="evidence" value="ECO:0007669"/>
    <property type="project" value="InterPro"/>
</dbReference>
<organism evidence="5 6">
    <name type="scientific">Flavilitoribacter nigricans (strain ATCC 23147 / DSM 23189 / NBRC 102662 / NCIMB 1420 / SS-2)</name>
    <name type="common">Lewinella nigricans</name>
    <dbReference type="NCBI Taxonomy" id="1122177"/>
    <lineage>
        <taxon>Bacteria</taxon>
        <taxon>Pseudomonadati</taxon>
        <taxon>Bacteroidota</taxon>
        <taxon>Saprospiria</taxon>
        <taxon>Saprospirales</taxon>
        <taxon>Lewinellaceae</taxon>
        <taxon>Flavilitoribacter</taxon>
    </lineage>
</organism>
<sequence>MRNEFLAFSIISLGLVFIVGHYAWPPIFWLYFILVPIVLLGFYDMYQHKHAIMRNFPILGRGRYVMEELRPKLYQYFIESDTNGRPISRIFRSVVYQRAKRQLDTSPFGTQLDVYEEGYEWMNHSIAALDTHELDNDPRTKVGSQHCQQPYMASIFNVAAMSFGSLSKNAIEALNGGARIGGFAHNTGEGGISPYHEAQGGDLIYQVGTGYFGCRTEDGDFSPEAFAERTASPQVKMIELKLSQGAKPGHGGILPGRKNTPEIAQIRGVKVGTDVLSPPSHKTFSTPVGLLEFIRQMQDLSDFKPVGFKLCIGKKSEFIAICKAMVETGIYPDFITVDGGEGGTGAAPMEFSNSVGMPYREGLAFAYDALVGFDLKQHVKLFTSGKIMTGFHIFQSIALGADATYSARAMMLALGCIQALECNQNTCPTGVATQDKELVAGLVVSDKRVRVANYHQETLHSFVELMAAAGISDPAQINRSHIYRRISVNEVRRYDELYPPLVKGCMLKESTVPEVYRKDWQEANPDRF</sequence>
<dbReference type="EMBL" id="PDUD01000009">
    <property type="protein sequence ID" value="PHN07544.1"/>
    <property type="molecule type" value="Genomic_DNA"/>
</dbReference>
<accession>A0A2D0NGB1</accession>
<protein>
    <submittedName>
        <fullName evidence="5">FMN-binding glutamate synthase family protein</fullName>
    </submittedName>
</protein>
<dbReference type="PANTHER" id="PTHR43819">
    <property type="entry name" value="ARCHAEAL-TYPE GLUTAMATE SYNTHASE [NADPH]"/>
    <property type="match status" value="1"/>
</dbReference>
<feature type="domain" description="Glutamate synthase" evidence="4">
    <location>
        <begin position="112"/>
        <end position="471"/>
    </location>
</feature>
<comment type="caution">
    <text evidence="5">The sequence shown here is derived from an EMBL/GenBank/DDBJ whole genome shotgun (WGS) entry which is preliminary data.</text>
</comment>
<keyword evidence="3" id="KW-0472">Membrane</keyword>
<reference evidence="5 6" key="1">
    <citation type="submission" date="2017-10" db="EMBL/GenBank/DDBJ databases">
        <title>The draft genome sequence of Lewinella nigricans NBRC 102662.</title>
        <authorList>
            <person name="Wang K."/>
        </authorList>
    </citation>
    <scope>NUCLEOTIDE SEQUENCE [LARGE SCALE GENOMIC DNA]</scope>
    <source>
        <strain evidence="5 6">NBRC 102662</strain>
    </source>
</reference>
<keyword evidence="3" id="KW-0812">Transmembrane</keyword>
<dbReference type="SUPFAM" id="SSF51395">
    <property type="entry name" value="FMN-linked oxidoreductases"/>
    <property type="match status" value="1"/>
</dbReference>
<dbReference type="Proteomes" id="UP000223913">
    <property type="component" value="Unassembled WGS sequence"/>
</dbReference>
<evidence type="ECO:0000256" key="2">
    <source>
        <dbReference type="PIRNR" id="PIRNR006429"/>
    </source>
</evidence>
<dbReference type="PANTHER" id="PTHR43819:SF1">
    <property type="entry name" value="ARCHAEAL-TYPE GLUTAMATE SYNTHASE [NADPH]"/>
    <property type="match status" value="1"/>
</dbReference>
<dbReference type="GO" id="GO:0006537">
    <property type="term" value="P:glutamate biosynthetic process"/>
    <property type="evidence" value="ECO:0007669"/>
    <property type="project" value="InterPro"/>
</dbReference>
<dbReference type="InterPro" id="IPR002932">
    <property type="entry name" value="Glu_synthdom"/>
</dbReference>
<dbReference type="PIRSF" id="PIRSF006429">
    <property type="entry name" value="GOGAT_lg_2"/>
    <property type="match status" value="1"/>
</dbReference>
<dbReference type="CDD" id="cd02808">
    <property type="entry name" value="GltS_FMN"/>
    <property type="match status" value="1"/>
</dbReference>
<evidence type="ECO:0000256" key="1">
    <source>
        <dbReference type="ARBA" id="ARBA00009716"/>
    </source>
</evidence>
<dbReference type="RefSeq" id="WP_099148994.1">
    <property type="nucleotide sequence ID" value="NZ_PDUD01000009.1"/>
</dbReference>
<dbReference type="PIRSF" id="PIRSF500060">
    <property type="entry name" value="UCP500060"/>
    <property type="match status" value="1"/>
</dbReference>
<dbReference type="AlphaFoldDB" id="A0A2D0NGB1"/>
<dbReference type="InterPro" id="IPR024188">
    <property type="entry name" value="GltB"/>
</dbReference>
<evidence type="ECO:0000259" key="4">
    <source>
        <dbReference type="Pfam" id="PF01645"/>
    </source>
</evidence>
<evidence type="ECO:0000313" key="5">
    <source>
        <dbReference type="EMBL" id="PHN07544.1"/>
    </source>
</evidence>
<comment type="similarity">
    <text evidence="1 2">Belongs to the glutamate synthase family.</text>
</comment>
<keyword evidence="3" id="KW-1133">Transmembrane helix</keyword>
<proteinExistence type="inferred from homology"/>
<name>A0A2D0NGB1_FLAN2</name>
<dbReference type="Pfam" id="PF01645">
    <property type="entry name" value="Glu_synthase"/>
    <property type="match status" value="1"/>
</dbReference>
<feature type="transmembrane region" description="Helical" evidence="3">
    <location>
        <begin position="28"/>
        <end position="46"/>
    </location>
</feature>
<keyword evidence="6" id="KW-1185">Reference proteome</keyword>